<proteinExistence type="predicted"/>
<dbReference type="Proteomes" id="UP000539642">
    <property type="component" value="Unassembled WGS sequence"/>
</dbReference>
<keyword evidence="2" id="KW-1185">Reference proteome</keyword>
<reference evidence="1 2" key="1">
    <citation type="submission" date="2020-08" db="EMBL/GenBank/DDBJ databases">
        <title>Genomic Encyclopedia of Type Strains, Phase IV (KMG-IV): sequencing the most valuable type-strain genomes for metagenomic binning, comparative biology and taxonomic classification.</title>
        <authorList>
            <person name="Goeker M."/>
        </authorList>
    </citation>
    <scope>NUCLEOTIDE SEQUENCE [LARGE SCALE GENOMIC DNA]</scope>
    <source>
        <strain evidence="1 2">DSM 28570</strain>
    </source>
</reference>
<organism evidence="1 2">
    <name type="scientific">Desulfoprunum benzoelyticum</name>
    <dbReference type="NCBI Taxonomy" id="1506996"/>
    <lineage>
        <taxon>Bacteria</taxon>
        <taxon>Pseudomonadati</taxon>
        <taxon>Thermodesulfobacteriota</taxon>
        <taxon>Desulfobulbia</taxon>
        <taxon>Desulfobulbales</taxon>
        <taxon>Desulfobulbaceae</taxon>
        <taxon>Desulfoprunum</taxon>
    </lineage>
</organism>
<evidence type="ECO:0000313" key="2">
    <source>
        <dbReference type="Proteomes" id="UP000539642"/>
    </source>
</evidence>
<dbReference type="RefSeq" id="WP_183347491.1">
    <property type="nucleotide sequence ID" value="NZ_JACHEO010000001.1"/>
</dbReference>
<comment type="caution">
    <text evidence="1">The sequence shown here is derived from an EMBL/GenBank/DDBJ whole genome shotgun (WGS) entry which is preliminary data.</text>
</comment>
<protein>
    <submittedName>
        <fullName evidence="1">Uncharacterized protein</fullName>
    </submittedName>
</protein>
<dbReference type="AlphaFoldDB" id="A0A840UV02"/>
<name>A0A840UV02_9BACT</name>
<accession>A0A840UV02</accession>
<sequence>MTYTAFLFRSILLALMAQVMLITSVSAAATPLQHTLLLFYSANVLGEMEPRGG</sequence>
<evidence type="ECO:0000313" key="1">
    <source>
        <dbReference type="EMBL" id="MBB5346548.1"/>
    </source>
</evidence>
<gene>
    <name evidence="1" type="ORF">HNQ81_000255</name>
</gene>
<dbReference type="EMBL" id="JACHEO010000001">
    <property type="protein sequence ID" value="MBB5346548.1"/>
    <property type="molecule type" value="Genomic_DNA"/>
</dbReference>